<proteinExistence type="inferred from homology"/>
<comment type="similarity">
    <text evidence="11">Belongs to the peptidase M48 family.</text>
</comment>
<dbReference type="CDD" id="cd07328">
    <property type="entry name" value="M48_Ste24p_like"/>
    <property type="match status" value="1"/>
</dbReference>
<evidence type="ECO:0000313" key="14">
    <source>
        <dbReference type="Proteomes" id="UP000586042"/>
    </source>
</evidence>
<comment type="caution">
    <text evidence="13">The sequence shown here is derived from an EMBL/GenBank/DDBJ whole genome shotgun (WGS) entry which is preliminary data.</text>
</comment>
<keyword evidence="10" id="KW-0472">Membrane</keyword>
<keyword evidence="2" id="KW-1003">Cell membrane</keyword>
<comment type="subcellular location">
    <subcellularLocation>
        <location evidence="1">Cell membrane</location>
        <topology evidence="1">Multi-pass membrane protein</topology>
    </subcellularLocation>
</comment>
<sequence length="340" mass="37024">MSRIAGYVLAGVVHLLAPAFLGTGVYLITRLNVPGVLFGLVALDFAWLLRPRPAPFPASAVPLPRSDAPHLYALVDRIGAELGAPRTDLIVISGAVNASFRTYGWRRSRMVEIGYPLWLILGPQERVALLAHEMAHSRNGDAQHGLVVGSALHSLHRLCLATGFAWQPGDGMSALVTACLHTVLNVPARFLIFVLERLLYRSSQLAEHRADEMEAQVAGAAAAASLLDALTTRAPSADRFLRSSAVAVGTWDLWTALRTHVDDLPEAERERRRAAARLERTRVDTAHPPTHVRMGRVLALPYPEPRVPATGMEQIAAELHKAAVRVAQSLRENAQSALYQ</sequence>
<keyword evidence="14" id="KW-1185">Reference proteome</keyword>
<dbReference type="Gene3D" id="3.30.2010.10">
    <property type="entry name" value="Metalloproteases ('zincins'), catalytic domain"/>
    <property type="match status" value="1"/>
</dbReference>
<dbReference type="GO" id="GO:0046872">
    <property type="term" value="F:metal ion binding"/>
    <property type="evidence" value="ECO:0007669"/>
    <property type="project" value="UniProtKB-KW"/>
</dbReference>
<organism evidence="13 14">
    <name type="scientific">Nonomuraea montanisoli</name>
    <dbReference type="NCBI Taxonomy" id="2741721"/>
    <lineage>
        <taxon>Bacteria</taxon>
        <taxon>Bacillati</taxon>
        <taxon>Actinomycetota</taxon>
        <taxon>Actinomycetes</taxon>
        <taxon>Streptosporangiales</taxon>
        <taxon>Streptosporangiaceae</taxon>
        <taxon>Nonomuraea</taxon>
    </lineage>
</organism>
<evidence type="ECO:0000256" key="6">
    <source>
        <dbReference type="ARBA" id="ARBA00022801"/>
    </source>
</evidence>
<evidence type="ECO:0000256" key="1">
    <source>
        <dbReference type="ARBA" id="ARBA00004651"/>
    </source>
</evidence>
<feature type="domain" description="Peptidase M48" evidence="12">
    <location>
        <begin position="70"/>
        <end position="294"/>
    </location>
</feature>
<evidence type="ECO:0000256" key="8">
    <source>
        <dbReference type="ARBA" id="ARBA00022989"/>
    </source>
</evidence>
<evidence type="ECO:0000256" key="4">
    <source>
        <dbReference type="ARBA" id="ARBA00022692"/>
    </source>
</evidence>
<dbReference type="AlphaFoldDB" id="A0A7Y6M7P5"/>
<dbReference type="PANTHER" id="PTHR43221">
    <property type="entry name" value="PROTEASE HTPX"/>
    <property type="match status" value="1"/>
</dbReference>
<evidence type="ECO:0000256" key="9">
    <source>
        <dbReference type="ARBA" id="ARBA00023049"/>
    </source>
</evidence>
<dbReference type="GO" id="GO:0005886">
    <property type="term" value="C:plasma membrane"/>
    <property type="evidence" value="ECO:0007669"/>
    <property type="project" value="UniProtKB-SubCell"/>
</dbReference>
<reference evidence="13 14" key="1">
    <citation type="submission" date="2020-06" db="EMBL/GenBank/DDBJ databases">
        <title>Nonomuraea sp. SMC257, a novel actinomycete isolated from soil.</title>
        <authorList>
            <person name="Chanama M."/>
        </authorList>
    </citation>
    <scope>NUCLEOTIDE SEQUENCE [LARGE SCALE GENOMIC DNA]</scope>
    <source>
        <strain evidence="13 14">SMC257</strain>
    </source>
</reference>
<keyword evidence="9 11" id="KW-0482">Metalloprotease</keyword>
<dbReference type="RefSeq" id="WP_175595694.1">
    <property type="nucleotide sequence ID" value="NZ_JABWGN010000029.1"/>
</dbReference>
<protein>
    <submittedName>
        <fullName evidence="13">M48 family metalloprotease</fullName>
    </submittedName>
</protein>
<dbReference type="GO" id="GO:0006508">
    <property type="term" value="P:proteolysis"/>
    <property type="evidence" value="ECO:0007669"/>
    <property type="project" value="UniProtKB-KW"/>
</dbReference>
<evidence type="ECO:0000256" key="2">
    <source>
        <dbReference type="ARBA" id="ARBA00022475"/>
    </source>
</evidence>
<evidence type="ECO:0000256" key="10">
    <source>
        <dbReference type="ARBA" id="ARBA00023136"/>
    </source>
</evidence>
<keyword evidence="4" id="KW-0812">Transmembrane</keyword>
<keyword evidence="5" id="KW-0479">Metal-binding</keyword>
<dbReference type="PANTHER" id="PTHR43221:SF1">
    <property type="entry name" value="PROTEASE HTPX"/>
    <property type="match status" value="1"/>
</dbReference>
<gene>
    <name evidence="13" type="ORF">HTZ77_43670</name>
</gene>
<dbReference type="InterPro" id="IPR050083">
    <property type="entry name" value="HtpX_protease"/>
</dbReference>
<evidence type="ECO:0000313" key="13">
    <source>
        <dbReference type="EMBL" id="NUW38253.1"/>
    </source>
</evidence>
<evidence type="ECO:0000256" key="7">
    <source>
        <dbReference type="ARBA" id="ARBA00022833"/>
    </source>
</evidence>
<keyword evidence="7 11" id="KW-0862">Zinc</keyword>
<name>A0A7Y6M7P5_9ACTN</name>
<evidence type="ECO:0000259" key="12">
    <source>
        <dbReference type="Pfam" id="PF01435"/>
    </source>
</evidence>
<evidence type="ECO:0000256" key="3">
    <source>
        <dbReference type="ARBA" id="ARBA00022670"/>
    </source>
</evidence>
<keyword evidence="3 11" id="KW-0645">Protease</keyword>
<comment type="cofactor">
    <cofactor evidence="11">
        <name>Zn(2+)</name>
        <dbReference type="ChEBI" id="CHEBI:29105"/>
    </cofactor>
    <text evidence="11">Binds 1 zinc ion per subunit.</text>
</comment>
<keyword evidence="8" id="KW-1133">Transmembrane helix</keyword>
<evidence type="ECO:0000256" key="5">
    <source>
        <dbReference type="ARBA" id="ARBA00022723"/>
    </source>
</evidence>
<dbReference type="InterPro" id="IPR001915">
    <property type="entry name" value="Peptidase_M48"/>
</dbReference>
<accession>A0A7Y6M7P5</accession>
<dbReference type="Proteomes" id="UP000586042">
    <property type="component" value="Unassembled WGS sequence"/>
</dbReference>
<keyword evidence="6 11" id="KW-0378">Hydrolase</keyword>
<evidence type="ECO:0000256" key="11">
    <source>
        <dbReference type="RuleBase" id="RU003983"/>
    </source>
</evidence>
<dbReference type="EMBL" id="JABWGN010000029">
    <property type="protein sequence ID" value="NUW38253.1"/>
    <property type="molecule type" value="Genomic_DNA"/>
</dbReference>
<dbReference type="Pfam" id="PF01435">
    <property type="entry name" value="Peptidase_M48"/>
    <property type="match status" value="1"/>
</dbReference>
<dbReference type="GO" id="GO:0004222">
    <property type="term" value="F:metalloendopeptidase activity"/>
    <property type="evidence" value="ECO:0007669"/>
    <property type="project" value="InterPro"/>
</dbReference>